<accession>A0ABS7K677</accession>
<keyword evidence="1" id="KW-0472">Membrane</keyword>
<dbReference type="Proteomes" id="UP000769780">
    <property type="component" value="Unassembled WGS sequence"/>
</dbReference>
<proteinExistence type="predicted"/>
<organism evidence="2 3">
    <name type="scientific">Mesobacillus maritimus</name>
    <dbReference type="NCBI Taxonomy" id="1643336"/>
    <lineage>
        <taxon>Bacteria</taxon>
        <taxon>Bacillati</taxon>
        <taxon>Bacillota</taxon>
        <taxon>Bacilli</taxon>
        <taxon>Bacillales</taxon>
        <taxon>Bacillaceae</taxon>
        <taxon>Mesobacillus</taxon>
    </lineage>
</organism>
<evidence type="ECO:0000313" key="3">
    <source>
        <dbReference type="Proteomes" id="UP000769780"/>
    </source>
</evidence>
<feature type="transmembrane region" description="Helical" evidence="1">
    <location>
        <begin position="83"/>
        <end position="99"/>
    </location>
</feature>
<keyword evidence="1" id="KW-0812">Transmembrane</keyword>
<dbReference type="EMBL" id="JACWFH010000014">
    <property type="protein sequence ID" value="MBY0097774.1"/>
    <property type="molecule type" value="Genomic_DNA"/>
</dbReference>
<gene>
    <name evidence="2" type="ORF">H0185_13290</name>
</gene>
<feature type="transmembrane region" description="Helical" evidence="1">
    <location>
        <begin position="20"/>
        <end position="39"/>
    </location>
</feature>
<protein>
    <submittedName>
        <fullName evidence="2">DUF3397 domain-containing protein</fullName>
    </submittedName>
</protein>
<comment type="caution">
    <text evidence="2">The sequence shown here is derived from an EMBL/GenBank/DDBJ whole genome shotgun (WGS) entry which is preliminary data.</text>
</comment>
<name>A0ABS7K677_9BACI</name>
<dbReference type="InterPro" id="IPR024515">
    <property type="entry name" value="DUF3397"/>
</dbReference>
<sequence length="109" mass="13108">MFIFSKQLTKNHKRSVQRAIDFSTFLFIISNHFLIMVIWGKSFLWLILLILIALAIIFVLYHWKVRQEIEYTRVFKGYWRMNFLLFFLSYVVLIIYGIVQRVSGVVAIL</sequence>
<reference evidence="2 3" key="1">
    <citation type="submission" date="2020-07" db="EMBL/GenBank/DDBJ databases">
        <title>Fungal Genomes of the International Space Station.</title>
        <authorList>
            <person name="Seuylemezian A."/>
            <person name="Singh N.K."/>
            <person name="Wood J."/>
            <person name="Venkateswaran K."/>
        </authorList>
    </citation>
    <scope>NUCLEOTIDE SEQUENCE [LARGE SCALE GENOMIC DNA]</scope>
    <source>
        <strain evidence="2 3">PL-B2</strain>
    </source>
</reference>
<evidence type="ECO:0000313" key="2">
    <source>
        <dbReference type="EMBL" id="MBY0097774.1"/>
    </source>
</evidence>
<keyword evidence="3" id="KW-1185">Reference proteome</keyword>
<feature type="transmembrane region" description="Helical" evidence="1">
    <location>
        <begin position="45"/>
        <end position="63"/>
    </location>
</feature>
<dbReference type="Pfam" id="PF11877">
    <property type="entry name" value="DUF3397"/>
    <property type="match status" value="1"/>
</dbReference>
<evidence type="ECO:0000256" key="1">
    <source>
        <dbReference type="SAM" id="Phobius"/>
    </source>
</evidence>
<keyword evidence="1" id="KW-1133">Transmembrane helix</keyword>